<reference evidence="2" key="1">
    <citation type="submission" date="2023-04" db="EMBL/GenBank/DDBJ databases">
        <authorList>
            <person name="Vijverberg K."/>
            <person name="Xiong W."/>
            <person name="Schranz E."/>
        </authorList>
    </citation>
    <scope>NUCLEOTIDE SEQUENCE</scope>
</reference>
<dbReference type="InterPro" id="IPR000375">
    <property type="entry name" value="Dynamin_stalk"/>
</dbReference>
<gene>
    <name evidence="2" type="ORF">LSALG_LOCUS4751</name>
</gene>
<dbReference type="AlphaFoldDB" id="A0AA35VDH6"/>
<dbReference type="Proteomes" id="UP001177003">
    <property type="component" value="Chromosome 0"/>
</dbReference>
<evidence type="ECO:0000313" key="2">
    <source>
        <dbReference type="EMBL" id="CAI9264085.1"/>
    </source>
</evidence>
<dbReference type="Pfam" id="PF01031">
    <property type="entry name" value="Dynamin_M"/>
    <property type="match status" value="1"/>
</dbReference>
<accession>A0AA35VDH6</accession>
<evidence type="ECO:0000259" key="1">
    <source>
        <dbReference type="Pfam" id="PF01031"/>
    </source>
</evidence>
<evidence type="ECO:0000313" key="3">
    <source>
        <dbReference type="Proteomes" id="UP001177003"/>
    </source>
</evidence>
<keyword evidence="3" id="KW-1185">Reference proteome</keyword>
<name>A0AA35VDH6_LACSI</name>
<dbReference type="Gene3D" id="1.20.120.1240">
    <property type="entry name" value="Dynamin, middle domain"/>
    <property type="match status" value="2"/>
</dbReference>
<organism evidence="2 3">
    <name type="scientific">Lactuca saligna</name>
    <name type="common">Willowleaf lettuce</name>
    <dbReference type="NCBI Taxonomy" id="75948"/>
    <lineage>
        <taxon>Eukaryota</taxon>
        <taxon>Viridiplantae</taxon>
        <taxon>Streptophyta</taxon>
        <taxon>Embryophyta</taxon>
        <taxon>Tracheophyta</taxon>
        <taxon>Spermatophyta</taxon>
        <taxon>Magnoliopsida</taxon>
        <taxon>eudicotyledons</taxon>
        <taxon>Gunneridae</taxon>
        <taxon>Pentapetalae</taxon>
        <taxon>asterids</taxon>
        <taxon>campanulids</taxon>
        <taxon>Asterales</taxon>
        <taxon>Asteraceae</taxon>
        <taxon>Cichorioideae</taxon>
        <taxon>Cichorieae</taxon>
        <taxon>Lactucinae</taxon>
        <taxon>Lactuca</taxon>
    </lineage>
</organism>
<proteinExistence type="predicted"/>
<protein>
    <recommendedName>
        <fullName evidence="1">Dynamin stalk domain-containing protein</fullName>
    </recommendedName>
</protein>
<dbReference type="EMBL" id="OX465086">
    <property type="protein sequence ID" value="CAI9264085.1"/>
    <property type="molecule type" value="Genomic_DNA"/>
</dbReference>
<feature type="domain" description="Dynamin stalk" evidence="1">
    <location>
        <begin position="121"/>
        <end position="181"/>
    </location>
</feature>
<sequence>MNNMNEEMLFLTVSQSPNVQQLRQDIWEFLSRSKYNVQQLKFTWSQILLAQVPMAPKQPNAGLFVGLNKGHVVTKKELAPRPSDRKGEVDPCEDLTDDDIRTAIQNATSPRSALFVPEMGHRCMVNELQRLPVLRKRMDDAIGNFLSDGLQPSETMIGHIVEMEMDYINTSHVNFVCGSKVVEVTVQQVKSSKLATIVSRQKDGVESEKAPQSERGIKSRAILSRSVNGIVTEQLSNGKIISRSILLSAFETARDAGALREPKKKLEK</sequence>